<dbReference type="STRING" id="217031.ABB05_20880"/>
<dbReference type="AlphaFoldDB" id="A0A177ZHY4"/>
<dbReference type="InterPro" id="IPR025573">
    <property type="entry name" value="YwpF"/>
</dbReference>
<dbReference type="Proteomes" id="UP000077881">
    <property type="component" value="Unassembled WGS sequence"/>
</dbReference>
<name>A0A177ZHY4_9BACI</name>
<dbReference type="PATRIC" id="fig|217031.6.peg.4538"/>
<dbReference type="RefSeq" id="WP_057982569.1">
    <property type="nucleotide sequence ID" value="NZ_JAGGKH010000010.1"/>
</dbReference>
<proteinExistence type="predicted"/>
<protein>
    <recommendedName>
        <fullName evidence="3">YwpF-like protein</fullName>
    </recommendedName>
</protein>
<dbReference type="Pfam" id="PF14183">
    <property type="entry name" value="YwpF"/>
    <property type="match status" value="1"/>
</dbReference>
<dbReference type="OrthoDB" id="2427395at2"/>
<accession>A0A177ZHY4</accession>
<dbReference type="EMBL" id="LDJR01000060">
    <property type="protein sequence ID" value="OAK67577.1"/>
    <property type="molecule type" value="Genomic_DNA"/>
</dbReference>
<comment type="caution">
    <text evidence="1">The sequence shown here is derived from an EMBL/GenBank/DDBJ whole genome shotgun (WGS) entry which is preliminary data.</text>
</comment>
<evidence type="ECO:0000313" key="1">
    <source>
        <dbReference type="EMBL" id="OAK67577.1"/>
    </source>
</evidence>
<gene>
    <name evidence="1" type="ORF">ABB05_20880</name>
</gene>
<sequence>MKSFKIIALQLIKQQQTVEIPLTDGLVINMESEDGDWIIETYIDKSFKQEFQEKLDEKETFEIRVVITHPGNDPAPFTVQVHSIQDLDQHISVLLKGKLSKKRIEYLELMLGELIKEGYKGEALRTEFKNRMKTHQKSKQS</sequence>
<organism evidence="1 2">
    <name type="scientific">Lederbergia galactosidilytica</name>
    <dbReference type="NCBI Taxonomy" id="217031"/>
    <lineage>
        <taxon>Bacteria</taxon>
        <taxon>Bacillati</taxon>
        <taxon>Bacillota</taxon>
        <taxon>Bacilli</taxon>
        <taxon>Bacillales</taxon>
        <taxon>Bacillaceae</taxon>
        <taxon>Lederbergia</taxon>
    </lineage>
</organism>
<reference evidence="1 2" key="1">
    <citation type="submission" date="2015-05" db="EMBL/GenBank/DDBJ databases">
        <title>Comparison of genome.</title>
        <authorList>
            <person name="Zheng Z."/>
            <person name="Sun M."/>
        </authorList>
    </citation>
    <scope>NUCLEOTIDE SEQUENCE [LARGE SCALE GENOMIC DNA]</scope>
    <source>
        <strain evidence="1 2">G25-74</strain>
    </source>
</reference>
<keyword evidence="2" id="KW-1185">Reference proteome</keyword>
<evidence type="ECO:0008006" key="3">
    <source>
        <dbReference type="Google" id="ProtNLM"/>
    </source>
</evidence>
<evidence type="ECO:0000313" key="2">
    <source>
        <dbReference type="Proteomes" id="UP000077881"/>
    </source>
</evidence>